<evidence type="ECO:0000313" key="5">
    <source>
        <dbReference type="Proteomes" id="UP000018542"/>
    </source>
</evidence>
<dbReference type="Proteomes" id="UP000018542">
    <property type="component" value="Chromosome"/>
</dbReference>
<dbReference type="InterPro" id="IPR036291">
    <property type="entry name" value="NAD(P)-bd_dom_sf"/>
</dbReference>
<keyword evidence="2" id="KW-0560">Oxidoreductase</keyword>
<gene>
    <name evidence="4" type="ORF">W911_05740</name>
</gene>
<dbReference type="RefSeq" id="WP_023786549.1">
    <property type="nucleotide sequence ID" value="NC_022997.1"/>
</dbReference>
<reference evidence="4 5" key="1">
    <citation type="journal article" date="2014" name="Genome Announc.">
        <title>Complete Genome Sequence of Hyphomicrobium nitrativorans Strain NL23, a Denitrifying Bacterium Isolated from Biofilm of a Methanol-Fed Denitrification System Treating Seawater at the Montreal Biodome.</title>
        <authorList>
            <person name="Martineau C."/>
            <person name="Villeneuve C."/>
            <person name="Mauffrey F."/>
            <person name="Villemur R."/>
        </authorList>
    </citation>
    <scope>NUCLEOTIDE SEQUENCE [LARGE SCALE GENOMIC DNA]</scope>
    <source>
        <strain evidence="4">NL23</strain>
    </source>
</reference>
<dbReference type="KEGG" id="hni:W911_05740"/>
<dbReference type="PANTHER" id="PTHR43976:SF16">
    <property type="entry name" value="SHORT-CHAIN DEHYDROGENASE_REDUCTASE FAMILY PROTEIN"/>
    <property type="match status" value="1"/>
</dbReference>
<accession>V5SDI8</accession>
<proteinExistence type="inferred from homology"/>
<dbReference type="Pfam" id="PF00106">
    <property type="entry name" value="adh_short"/>
    <property type="match status" value="1"/>
</dbReference>
<dbReference type="FunFam" id="3.40.50.720:FF:000084">
    <property type="entry name" value="Short-chain dehydrogenase reductase"/>
    <property type="match status" value="1"/>
</dbReference>
<keyword evidence="5" id="KW-1185">Reference proteome</keyword>
<dbReference type="GO" id="GO:0016491">
    <property type="term" value="F:oxidoreductase activity"/>
    <property type="evidence" value="ECO:0007669"/>
    <property type="project" value="UniProtKB-KW"/>
</dbReference>
<dbReference type="OrthoDB" id="9793825at2"/>
<organism evidence="4 5">
    <name type="scientific">Hyphomicrobium nitrativorans NL23</name>
    <dbReference type="NCBI Taxonomy" id="1029756"/>
    <lineage>
        <taxon>Bacteria</taxon>
        <taxon>Pseudomonadati</taxon>
        <taxon>Pseudomonadota</taxon>
        <taxon>Alphaproteobacteria</taxon>
        <taxon>Hyphomicrobiales</taxon>
        <taxon>Hyphomicrobiaceae</taxon>
        <taxon>Hyphomicrobium</taxon>
    </lineage>
</organism>
<name>V5SDI8_9HYPH</name>
<dbReference type="EMBL" id="CP006912">
    <property type="protein sequence ID" value="AHB48014.1"/>
    <property type="molecule type" value="Genomic_DNA"/>
</dbReference>
<dbReference type="InterPro" id="IPR002347">
    <property type="entry name" value="SDR_fam"/>
</dbReference>
<dbReference type="PRINTS" id="PR00081">
    <property type="entry name" value="GDHRDH"/>
</dbReference>
<dbReference type="AlphaFoldDB" id="V5SDI8"/>
<dbReference type="CDD" id="cd05374">
    <property type="entry name" value="17beta-HSD-like_SDR_c"/>
    <property type="match status" value="1"/>
</dbReference>
<dbReference type="STRING" id="1029756.W911_05740"/>
<sequence length="271" mass="30504">MSASKTVLITGASVGIGRATAKLFAERGWNVAATMRRPEESDLAFVSDRIRLYSLDVTDQSSVDIAVARVIADFGAIDVVVNNAGYGLMGPFEAQTDAQIRRQFETNLFGIMNVTRALLPHMRARKQGRIVNVGSAGGRMTLPLYSAYCATKWALDGFSEALWLELRHHNIKVKIIEPGMVKTEFFERRELATKPELTAYDSFVEAVAPNLRAWEETGAEPEVVARSIWRASTSFWPRLRYQPNAKFAVWPRGWIPGHLYVRVIRRLFNAW</sequence>
<dbReference type="PATRIC" id="fig|1029756.8.peg.1205"/>
<dbReference type="PRINTS" id="PR00080">
    <property type="entry name" value="SDRFAMILY"/>
</dbReference>
<dbReference type="Gene3D" id="3.40.50.720">
    <property type="entry name" value="NAD(P)-binding Rossmann-like Domain"/>
    <property type="match status" value="1"/>
</dbReference>
<evidence type="ECO:0000256" key="2">
    <source>
        <dbReference type="ARBA" id="ARBA00023002"/>
    </source>
</evidence>
<dbReference type="SUPFAM" id="SSF51735">
    <property type="entry name" value="NAD(P)-binding Rossmann-fold domains"/>
    <property type="match status" value="1"/>
</dbReference>
<dbReference type="HOGENOM" id="CLU_010194_2_9_5"/>
<evidence type="ECO:0000256" key="3">
    <source>
        <dbReference type="RuleBase" id="RU000363"/>
    </source>
</evidence>
<protein>
    <submittedName>
        <fullName evidence="4">Short-chain dehydrogenase</fullName>
    </submittedName>
</protein>
<comment type="similarity">
    <text evidence="1 3">Belongs to the short-chain dehydrogenases/reductases (SDR) family.</text>
</comment>
<evidence type="ECO:0000256" key="1">
    <source>
        <dbReference type="ARBA" id="ARBA00006484"/>
    </source>
</evidence>
<dbReference type="PANTHER" id="PTHR43976">
    <property type="entry name" value="SHORT CHAIN DEHYDROGENASE"/>
    <property type="match status" value="1"/>
</dbReference>
<dbReference type="InterPro" id="IPR051911">
    <property type="entry name" value="SDR_oxidoreductase"/>
</dbReference>
<evidence type="ECO:0000313" key="4">
    <source>
        <dbReference type="EMBL" id="AHB48014.1"/>
    </source>
</evidence>